<sequence length="260" mass="29231">MAEEDQKPDVMGEEYGALAGHTWEDGCKIMMGMQGEMAAENQRLRTAAVQPPTIPDPVKEVTPEPPSVDLDLIRGEDRDKAAEELNRHTREVVGDVVKEQFAVRDKQDFPTKRQQAMTQAAEMIHQRGGDFSKYQKQIDEAMSEKGGVTRETQVNPMHWVQSYITLEGLGSMSGKQSEITGAPHVERPTPESPNSRGKAVLSPVESEVKDNFARVAGEPISDDEWAFFRDKGQGDDEPRMNIDDYEEYLLQQKAKQKARR</sequence>
<reference evidence="2" key="1">
    <citation type="journal article" date="2015" name="Nature">
        <title>Complex archaea that bridge the gap between prokaryotes and eukaryotes.</title>
        <authorList>
            <person name="Spang A."/>
            <person name="Saw J.H."/>
            <person name="Jorgensen S.L."/>
            <person name="Zaremba-Niedzwiedzka K."/>
            <person name="Martijn J."/>
            <person name="Lind A.E."/>
            <person name="van Eijk R."/>
            <person name="Schleper C."/>
            <person name="Guy L."/>
            <person name="Ettema T.J."/>
        </authorList>
    </citation>
    <scope>NUCLEOTIDE SEQUENCE</scope>
</reference>
<evidence type="ECO:0000313" key="2">
    <source>
        <dbReference type="EMBL" id="KKL80068.1"/>
    </source>
</evidence>
<accession>A0A0F9F0Z1</accession>
<protein>
    <submittedName>
        <fullName evidence="2">Uncharacterized protein</fullName>
    </submittedName>
</protein>
<dbReference type="EMBL" id="LAZR01022968">
    <property type="protein sequence ID" value="KKL80068.1"/>
    <property type="molecule type" value="Genomic_DNA"/>
</dbReference>
<gene>
    <name evidence="2" type="ORF">LCGC14_2008500</name>
</gene>
<comment type="caution">
    <text evidence="2">The sequence shown here is derived from an EMBL/GenBank/DDBJ whole genome shotgun (WGS) entry which is preliminary data.</text>
</comment>
<proteinExistence type="predicted"/>
<feature type="region of interest" description="Disordered" evidence="1">
    <location>
        <begin position="173"/>
        <end position="204"/>
    </location>
</feature>
<name>A0A0F9F0Z1_9ZZZZ</name>
<organism evidence="2">
    <name type="scientific">marine sediment metagenome</name>
    <dbReference type="NCBI Taxonomy" id="412755"/>
    <lineage>
        <taxon>unclassified sequences</taxon>
        <taxon>metagenomes</taxon>
        <taxon>ecological metagenomes</taxon>
    </lineage>
</organism>
<dbReference type="AlphaFoldDB" id="A0A0F9F0Z1"/>
<feature type="region of interest" description="Disordered" evidence="1">
    <location>
        <begin position="51"/>
        <end position="71"/>
    </location>
</feature>
<evidence type="ECO:0000256" key="1">
    <source>
        <dbReference type="SAM" id="MobiDB-lite"/>
    </source>
</evidence>